<keyword evidence="4" id="KW-0597">Phosphoprotein</keyword>
<dbReference type="GO" id="GO:0008610">
    <property type="term" value="P:lipid biosynthetic process"/>
    <property type="evidence" value="ECO:0007669"/>
    <property type="project" value="UniProtKB-ARBA"/>
</dbReference>
<dbReference type="InterPro" id="IPR010060">
    <property type="entry name" value="NRPS_synth"/>
</dbReference>
<dbReference type="InterPro" id="IPR006162">
    <property type="entry name" value="Ppantetheine_attach_site"/>
</dbReference>
<dbReference type="Gene3D" id="3.30.559.30">
    <property type="entry name" value="Nonribosomal peptide synthetase, condensation domain"/>
    <property type="match status" value="4"/>
</dbReference>
<dbReference type="Gene3D" id="2.30.38.10">
    <property type="entry name" value="Luciferase, Domain 3"/>
    <property type="match status" value="2"/>
</dbReference>
<dbReference type="Gene3D" id="3.40.50.980">
    <property type="match status" value="4"/>
</dbReference>
<feature type="non-terminal residue" evidence="10">
    <location>
        <position position="1"/>
    </location>
</feature>
<dbReference type="InterPro" id="IPR025110">
    <property type="entry name" value="AMP-bd_C"/>
</dbReference>
<dbReference type="GO" id="GO:0017000">
    <property type="term" value="P:antibiotic biosynthetic process"/>
    <property type="evidence" value="ECO:0007669"/>
    <property type="project" value="UniProtKB-KW"/>
</dbReference>
<comment type="caution">
    <text evidence="10">The sequence shown here is derived from an EMBL/GenBank/DDBJ whole genome shotgun (WGS) entry which is preliminary data.</text>
</comment>
<dbReference type="GO" id="GO:0043041">
    <property type="term" value="P:amino acid activation for nonribosomal peptide biosynthetic process"/>
    <property type="evidence" value="ECO:0007669"/>
    <property type="project" value="TreeGrafter"/>
</dbReference>
<feature type="domain" description="Carrier" evidence="9">
    <location>
        <begin position="678"/>
        <end position="753"/>
    </location>
</feature>
<keyword evidence="8" id="KW-0511">Multifunctional enzyme</keyword>
<dbReference type="FunFam" id="3.30.300.30:FF:000010">
    <property type="entry name" value="Enterobactin synthetase component F"/>
    <property type="match status" value="2"/>
</dbReference>
<evidence type="ECO:0000256" key="6">
    <source>
        <dbReference type="ARBA" id="ARBA00022737"/>
    </source>
</evidence>
<evidence type="ECO:0000256" key="5">
    <source>
        <dbReference type="ARBA" id="ARBA00022598"/>
    </source>
</evidence>
<comment type="cofactor">
    <cofactor evidence="1">
        <name>pantetheine 4'-phosphate</name>
        <dbReference type="ChEBI" id="CHEBI:47942"/>
    </cofactor>
</comment>
<gene>
    <name evidence="10" type="ORF">C8Z91_05355</name>
</gene>
<dbReference type="PROSITE" id="PS50075">
    <property type="entry name" value="CARRIER"/>
    <property type="match status" value="2"/>
</dbReference>
<dbReference type="GO" id="GO:0031177">
    <property type="term" value="F:phosphopantetheine binding"/>
    <property type="evidence" value="ECO:0007669"/>
    <property type="project" value="InterPro"/>
</dbReference>
<dbReference type="Gene3D" id="1.10.1200.10">
    <property type="entry name" value="ACP-like"/>
    <property type="match status" value="2"/>
</dbReference>
<evidence type="ECO:0000259" key="9">
    <source>
        <dbReference type="PROSITE" id="PS50075"/>
    </source>
</evidence>
<dbReference type="FunFam" id="1.10.1200.10:FF:000005">
    <property type="entry name" value="Nonribosomal peptide synthetase 1"/>
    <property type="match status" value="2"/>
</dbReference>
<dbReference type="PANTHER" id="PTHR45527:SF1">
    <property type="entry name" value="FATTY ACID SYNTHASE"/>
    <property type="match status" value="1"/>
</dbReference>
<protein>
    <submittedName>
        <fullName evidence="10">Non-ribosomal peptide synthetase</fullName>
    </submittedName>
</protein>
<evidence type="ECO:0000256" key="7">
    <source>
        <dbReference type="ARBA" id="ARBA00023194"/>
    </source>
</evidence>
<dbReference type="CDD" id="cd12117">
    <property type="entry name" value="A_NRPS_Srf_like"/>
    <property type="match status" value="1"/>
</dbReference>
<dbReference type="InterPro" id="IPR045851">
    <property type="entry name" value="AMP-bd_C_sf"/>
</dbReference>
<evidence type="ECO:0000313" key="10">
    <source>
        <dbReference type="EMBL" id="PUA40213.1"/>
    </source>
</evidence>
<dbReference type="FunFam" id="3.30.559.10:FF:000012">
    <property type="entry name" value="Non-ribosomal peptide synthetase"/>
    <property type="match status" value="1"/>
</dbReference>
<dbReference type="Pfam" id="PF13193">
    <property type="entry name" value="AMP-binding_C"/>
    <property type="match status" value="2"/>
</dbReference>
<evidence type="ECO:0000313" key="11">
    <source>
        <dbReference type="Proteomes" id="UP000244184"/>
    </source>
</evidence>
<sequence length="2747" mass="309628">PHADLESIIGMFVNTLALRHYPAGEKTFHDYVQEVKETSLKAFENQDYPFEALVDKLDLKRDMSRHPLFDTMFVLQNTEQGEDALEGLQFKPYPHQHQAAKFDLTLQVTEAADELVCSVEYANALYKKETVERMASHLLQFIDVVVNNSQVKLSSIEIVTAQEKEQILKAFNDTSLSYPSEKTIHKLFEEQVELTPDQVAVVFEGSELTYRELNEKANRLARTLKSQGVQAEQLVGLMVERSLEMVIGMFGILKAGGAYVPIDPEYPEERIRYMLNDSGAKVLLTQSHLRERIAFEGKRVVVDEKAAYHEESTNLDTSVGPQDLAYVIYTSGTTGQPKGVLVEHRGLCNLKRFFEQTLHMNERDKVVQFASLSFDASCWETLMALFTGATLYVPTSSVILDYSLFERFMNDNGITTATLPPAYAIYLEPERLPALEKIITAGSSSSAELVRKWKDIMYFNAYGPTEDSICTSIWAASNSLAEQRIVTIGSPIVNHRVYIVDSFNQLQPVGVAGELCIAGTGLARGYLNRADLTAEKFVNNPFETGERIYKTGDLARWLPDGSIEYLGRADHQVKIRGYRIELGEVEARLLDVEHVQEAIVVAREDEASQKQLCAYFVGERQLTLSHIREALSDKLPGYMIPSYFVQLERMPLTPNGKVDRKALPAPEGSALVGTEYVAPRTAVEAHLAKLWQEVLGISSVGVKDNFFDIGGHSLRATQLVSRIHKGMDSSISLREVFESPTIEQMAQMIEGRDQITYAAIPLVEESEHYPASSAQKRLFILSQMEGGEMSYNMPAAMTVEGVLDRTRVEQAFQQLIRRHETLRTSFEMADGEPVQRVHATVPFEVEYVQAKEEEVEAHVGRFVRAFDLGQAPLLRVQLIELDRERHVLLFDMHHIISDGVSMGILIEEFNRLYEGRDLPPLRIQYKDYAVWQQAQIQSERLSKQEAYWLEIFQGELPVLDLPTDYVRPAVRSFAGDRVAFVIDGTRSEALKRLAAQTGSTLYMVLLAAYTSLLHKYTGQEDIIVGTPIAGRPHADLGSMIGMFVNTLAIRNYPSGEKTFQAYLQEVKETALKAYENQDYPFDALVEKLDLKRDLSRNPLFDAMFVLQNAEQGGQTLEGLQFKPHPFSHDVAKFDLTLSVSEEADLFVCNLEYASAIYERNTVERMAQHYLHWIDRIVENSQAQLSSLEIILPEEKEQILNTFNDSFSSYPQEKTIHQLFEEQAERTPEQVAVVHEGNQLTYRELNAKANQLARRLRAEGVQAEQMVGLMVERSLEMIVGMLGILKAGGAYVPIDPEYPEERIRYLLEDSGVQLLLAQRRELVRVDFTGTVVDLSDEVMYDTDGSNLKTAVGASGLSYVIYTSGTSGKPKGVMVEHRNVVRLVKNTNYTPLNETTRILQTGAVVFDASTFEIWGALLNGGQLYLVNNDVILNAANLKRAIEQHGITTLWLTSSLFNQLLQQDSQFLGSLKTLLVGGDILSVPHINRALQDNPELSIINGYGPTENTTFSTTYAIGGEQTGPIPIGRPIHNSTAYVVDRSLKLQPIGAWGELLVGGDGVARGYLNLPELTAEKFIASPVREDERCYRTGDLVRWRTDGTLEFKSRIDEQVKIRGFRIELGEVEAQLAKVEGVLEGAVIAREDEHGQKSLCAYVVLDRELTVSDLRGALSEELPGYMIPSYFVQLEQMPLTPNGKLDRKALPAPEGSVQTGTEYVAPRTDVEQALASVWQGVLGAGKVGIRDDFFELGGDSIKAIQVSSRLFQAGYKLEMKDLFKHPTIGELSSHIQAVTRIAEQGEVRGAAKLTPIQRWFFEQPSADPHHFNQAVMLYREQGFEEAAVRQAMQKIAEHHDALRLVYRQTEQGYEAWNRGIGEGELYSLEVVNFQGEADIAQAVEAKAGEIQGSINLSEGPLMKLGLFRCDDGDHLLIAIHHLAVDGVSWRILFEDFATGYEQALSGEEIRLPQKTDSFRNWAQQLEEYAKSPALESERSYWEQLEQVKPTPLPKDSGQETAWVRDSEAVTVRWTEAETEQLLKEAHRAYNTEMNDLLLTALGRAIQSWTGMEQVLVNLEGHGREQIVADIDITRTIGWFTSQYPVVLEMGASKDIAYQIKRVKEGLRQIPQKGIGYGILKHLANAEENRAAFTAKPEISFNYLGQFDQDFENSELQISSYPVGASVSGNRIQTYVLDINGMVSEGALQLTIGYSGKEYRSETMERLAGMVRQALQEVVGHCVEKEKPELTPSDVLLKGLTVEELEQLVEQTGHIGELEDVYKLTPMQKGMLFHSQLEPDSAAYFEQVTFELRGSLNVEAIVQSFDSLMERHAALRTNFYTARGDLPVQVVFRNKKLENHYEDLSGMNEVQREAYFAAYAEKDKTRGFDLAQDSLMRVAIFHKEEERYWLLWSFHHIIMDGWCIPLVTNEVFDTYAAMEQGRKPEPAPAQPYSQYIEWLEQRNEEEASRYWSKYLEGYDQQPVLPQGKAEDKTAAYALEQLVCDLGRDLTQRLDEVAKKHQVTVNTLLQVAWGMLLQSYNGIQDVVFGSVVSGRPAEIPGIESIIGLFINTIPVRIRTEESDTVADVIRRSQEQSLASRAYDTYPLYEIQARTEQKQQLITHIMVFENYPVEQQMEQSGSGQTDFEINVVNLFEQTNYPFDVVVVPGEEMKIIFRYNGAIYNGGTVERIGNHLVRLIEQFTANPSIRVRDLELATEAEKIQILEHFNDTAAEYPQEKTIHELFEEQVERTPEHVAVVFEG</sequence>
<organism evidence="10 11">
    <name type="scientific">Paenibacillus elgii</name>
    <dbReference type="NCBI Taxonomy" id="189691"/>
    <lineage>
        <taxon>Bacteria</taxon>
        <taxon>Bacillati</taxon>
        <taxon>Bacillota</taxon>
        <taxon>Bacilli</taxon>
        <taxon>Bacillales</taxon>
        <taxon>Paenibacillaceae</taxon>
        <taxon>Paenibacillus</taxon>
    </lineage>
</organism>
<dbReference type="InterPro" id="IPR009081">
    <property type="entry name" value="PP-bd_ACP"/>
</dbReference>
<dbReference type="EMBL" id="PYHP01000017">
    <property type="protein sequence ID" value="PUA40213.1"/>
    <property type="molecule type" value="Genomic_DNA"/>
</dbReference>
<evidence type="ECO:0000256" key="8">
    <source>
        <dbReference type="ARBA" id="ARBA00023268"/>
    </source>
</evidence>
<evidence type="ECO:0000256" key="2">
    <source>
        <dbReference type="ARBA" id="ARBA00006432"/>
    </source>
</evidence>
<dbReference type="GO" id="GO:0044550">
    <property type="term" value="P:secondary metabolite biosynthetic process"/>
    <property type="evidence" value="ECO:0007669"/>
    <property type="project" value="UniProtKB-ARBA"/>
</dbReference>
<evidence type="ECO:0000256" key="3">
    <source>
        <dbReference type="ARBA" id="ARBA00022450"/>
    </source>
</evidence>
<dbReference type="NCBIfam" id="TIGR01720">
    <property type="entry name" value="NRPS-para261"/>
    <property type="match status" value="1"/>
</dbReference>
<dbReference type="FunFam" id="3.40.50.12780:FF:000012">
    <property type="entry name" value="Non-ribosomal peptide synthetase"/>
    <property type="match status" value="2"/>
</dbReference>
<dbReference type="InterPro" id="IPR001242">
    <property type="entry name" value="Condensation_dom"/>
</dbReference>
<comment type="similarity">
    <text evidence="2">Belongs to the ATP-dependent AMP-binding enzyme family.</text>
</comment>
<feature type="non-terminal residue" evidence="10">
    <location>
        <position position="2747"/>
    </location>
</feature>
<dbReference type="SMART" id="SM00823">
    <property type="entry name" value="PKS_PP"/>
    <property type="match status" value="2"/>
</dbReference>
<dbReference type="GO" id="GO:0005829">
    <property type="term" value="C:cytosol"/>
    <property type="evidence" value="ECO:0007669"/>
    <property type="project" value="TreeGrafter"/>
</dbReference>
<dbReference type="FunFam" id="3.40.50.980:FF:000001">
    <property type="entry name" value="Non-ribosomal peptide synthetase"/>
    <property type="match status" value="2"/>
</dbReference>
<dbReference type="InterPro" id="IPR010071">
    <property type="entry name" value="AA_adenyl_dom"/>
</dbReference>
<dbReference type="CDD" id="cd19534">
    <property type="entry name" value="E_NRPS"/>
    <property type="match status" value="1"/>
</dbReference>
<dbReference type="Gene3D" id="3.30.559.10">
    <property type="entry name" value="Chloramphenicol acetyltransferase-like domain"/>
    <property type="match status" value="3"/>
</dbReference>
<dbReference type="Proteomes" id="UP000244184">
    <property type="component" value="Unassembled WGS sequence"/>
</dbReference>
<dbReference type="NCBIfam" id="NF003417">
    <property type="entry name" value="PRK04813.1"/>
    <property type="match status" value="2"/>
</dbReference>
<accession>A0A2T6G7S9</accession>
<name>A0A2T6G7S9_9BACL</name>
<dbReference type="SUPFAM" id="SSF56801">
    <property type="entry name" value="Acetyl-CoA synthetase-like"/>
    <property type="match status" value="3"/>
</dbReference>
<dbReference type="Pfam" id="PF00550">
    <property type="entry name" value="PP-binding"/>
    <property type="match status" value="2"/>
</dbReference>
<dbReference type="CDD" id="cd19531">
    <property type="entry name" value="LCL_NRPS-like"/>
    <property type="match status" value="1"/>
</dbReference>
<reference evidence="10 11" key="1">
    <citation type="submission" date="2018-03" db="EMBL/GenBank/DDBJ databases">
        <title>Genome sequence of Paenibacillus elgii strain AC13 an antimicrobial compound producing bacteria.</title>
        <authorList>
            <person name="Kurokawa A.S."/>
            <person name="Araujo J.F."/>
            <person name="Costa R.A."/>
            <person name="Ortega D.B."/>
            <person name="Pires A.S."/>
            <person name="Pappas G.J.Jr."/>
            <person name="Franco O.L."/>
            <person name="Barreto C."/>
            <person name="Magalhaes B.S."/>
            <person name="Kruger R.H."/>
        </authorList>
    </citation>
    <scope>NUCLEOTIDE SEQUENCE [LARGE SCALE GENOMIC DNA]</scope>
    <source>
        <strain evidence="10 11">AC13</strain>
    </source>
</reference>
<keyword evidence="6" id="KW-0677">Repeat</keyword>
<proteinExistence type="inferred from homology"/>
<keyword evidence="3" id="KW-0596">Phosphopantetheine</keyword>
<dbReference type="Pfam" id="PF00668">
    <property type="entry name" value="Condensation"/>
    <property type="match status" value="4"/>
</dbReference>
<evidence type="ECO:0000256" key="4">
    <source>
        <dbReference type="ARBA" id="ARBA00022553"/>
    </source>
</evidence>
<dbReference type="SUPFAM" id="SSF52777">
    <property type="entry name" value="CoA-dependent acyltransferases"/>
    <property type="match status" value="7"/>
</dbReference>
<dbReference type="InterPro" id="IPR000873">
    <property type="entry name" value="AMP-dep_synth/lig_dom"/>
</dbReference>
<dbReference type="InterPro" id="IPR023213">
    <property type="entry name" value="CAT-like_dom_sf"/>
</dbReference>
<dbReference type="InterPro" id="IPR036736">
    <property type="entry name" value="ACP-like_sf"/>
</dbReference>
<dbReference type="Pfam" id="PF00501">
    <property type="entry name" value="AMP-binding"/>
    <property type="match status" value="2"/>
</dbReference>
<dbReference type="Gene3D" id="3.30.300.30">
    <property type="match status" value="2"/>
</dbReference>
<dbReference type="PROSITE" id="PS00012">
    <property type="entry name" value="PHOSPHOPANTETHEINE"/>
    <property type="match status" value="2"/>
</dbReference>
<evidence type="ECO:0000256" key="1">
    <source>
        <dbReference type="ARBA" id="ARBA00001957"/>
    </source>
</evidence>
<dbReference type="RefSeq" id="WP_146189861.1">
    <property type="nucleotide sequence ID" value="NZ_PYHP01000017.1"/>
</dbReference>
<dbReference type="FunFam" id="2.30.38.10:FF:000001">
    <property type="entry name" value="Non-ribosomal peptide synthetase PvdI"/>
    <property type="match status" value="2"/>
</dbReference>
<keyword evidence="5" id="KW-0436">Ligase</keyword>
<keyword evidence="7" id="KW-0045">Antibiotic biosynthesis</keyword>
<feature type="domain" description="Carrier" evidence="9">
    <location>
        <begin position="1713"/>
        <end position="1787"/>
    </location>
</feature>
<dbReference type="PROSITE" id="PS00455">
    <property type="entry name" value="AMP_BINDING"/>
    <property type="match status" value="2"/>
</dbReference>
<dbReference type="GO" id="GO:0016874">
    <property type="term" value="F:ligase activity"/>
    <property type="evidence" value="ECO:0007669"/>
    <property type="project" value="UniProtKB-KW"/>
</dbReference>
<dbReference type="NCBIfam" id="TIGR01733">
    <property type="entry name" value="AA-adenyl-dom"/>
    <property type="match status" value="2"/>
</dbReference>
<dbReference type="InterPro" id="IPR020806">
    <property type="entry name" value="PKS_PP-bd"/>
</dbReference>
<dbReference type="CDD" id="cd19543">
    <property type="entry name" value="DCL_NRPS"/>
    <property type="match status" value="1"/>
</dbReference>
<dbReference type="PANTHER" id="PTHR45527">
    <property type="entry name" value="NONRIBOSOMAL PEPTIDE SYNTHETASE"/>
    <property type="match status" value="1"/>
</dbReference>
<dbReference type="SUPFAM" id="SSF47336">
    <property type="entry name" value="ACP-like"/>
    <property type="match status" value="2"/>
</dbReference>
<dbReference type="InterPro" id="IPR020845">
    <property type="entry name" value="AMP-binding_CS"/>
</dbReference>